<dbReference type="EMBL" id="LAZR01027441">
    <property type="protein sequence ID" value="KKL65722.1"/>
    <property type="molecule type" value="Genomic_DNA"/>
</dbReference>
<protein>
    <submittedName>
        <fullName evidence="1">Uncharacterized protein</fullName>
    </submittedName>
</protein>
<name>A0A0F9GRK4_9ZZZZ</name>
<gene>
    <name evidence="1" type="ORF">LCGC14_2152140</name>
</gene>
<organism evidence="1">
    <name type="scientific">marine sediment metagenome</name>
    <dbReference type="NCBI Taxonomy" id="412755"/>
    <lineage>
        <taxon>unclassified sequences</taxon>
        <taxon>metagenomes</taxon>
        <taxon>ecological metagenomes</taxon>
    </lineage>
</organism>
<accession>A0A0F9GRK4</accession>
<proteinExistence type="predicted"/>
<evidence type="ECO:0000313" key="1">
    <source>
        <dbReference type="EMBL" id="KKL65722.1"/>
    </source>
</evidence>
<comment type="caution">
    <text evidence="1">The sequence shown here is derived from an EMBL/GenBank/DDBJ whole genome shotgun (WGS) entry which is preliminary data.</text>
</comment>
<sequence length="99" mass="11603">MRLKHPNLQDLYDEMEREADMADKEKIAEYAKLLVHRKVKESQRRATVDHVGLANDGVSYEVRQQVEKVAETHKLDAEAWAWVDRVITEAATKERQEWA</sequence>
<dbReference type="AlphaFoldDB" id="A0A0F9GRK4"/>
<reference evidence="1" key="1">
    <citation type="journal article" date="2015" name="Nature">
        <title>Complex archaea that bridge the gap between prokaryotes and eukaryotes.</title>
        <authorList>
            <person name="Spang A."/>
            <person name="Saw J.H."/>
            <person name="Jorgensen S.L."/>
            <person name="Zaremba-Niedzwiedzka K."/>
            <person name="Martijn J."/>
            <person name="Lind A.E."/>
            <person name="van Eijk R."/>
            <person name="Schleper C."/>
            <person name="Guy L."/>
            <person name="Ettema T.J."/>
        </authorList>
    </citation>
    <scope>NUCLEOTIDE SEQUENCE</scope>
</reference>